<feature type="compositionally biased region" description="Basic residues" evidence="1">
    <location>
        <begin position="93"/>
        <end position="104"/>
    </location>
</feature>
<accession>A0ABU3QCC3</accession>
<comment type="caution">
    <text evidence="2">The sequence shown here is derived from an EMBL/GenBank/DDBJ whole genome shotgun (WGS) entry which is preliminary data.</text>
</comment>
<proteinExistence type="predicted"/>
<evidence type="ECO:0000313" key="2">
    <source>
        <dbReference type="EMBL" id="MDT9601051.1"/>
    </source>
</evidence>
<name>A0ABU3QCC3_9SPHN</name>
<keyword evidence="3" id="KW-1185">Reference proteome</keyword>
<reference evidence="2 3" key="1">
    <citation type="submission" date="2023-05" db="EMBL/GenBank/DDBJ databases">
        <authorList>
            <person name="Guo Y."/>
        </authorList>
    </citation>
    <scope>NUCLEOTIDE SEQUENCE [LARGE SCALE GENOMIC DNA]</scope>
    <source>
        <strain evidence="2 3">GR2756</strain>
    </source>
</reference>
<gene>
    <name evidence="2" type="ORF">RQX22_19025</name>
</gene>
<feature type="region of interest" description="Disordered" evidence="1">
    <location>
        <begin position="87"/>
        <end position="106"/>
    </location>
</feature>
<sequence>MSRHTGYRRPSDVVRDGASMRLAAAMAAPHSIDWAAESDARYFRRRAREERNAADKAAGVEAREAHQELARLYAGLSEAGTDRWKRPVEARARAARRGPARSRKRQDALLDEALMGTFPASDPVSVAFIR</sequence>
<dbReference type="EMBL" id="JAVUPU010000017">
    <property type="protein sequence ID" value="MDT9601051.1"/>
    <property type="molecule type" value="Genomic_DNA"/>
</dbReference>
<evidence type="ECO:0000256" key="1">
    <source>
        <dbReference type="SAM" id="MobiDB-lite"/>
    </source>
</evidence>
<organism evidence="2 3">
    <name type="scientific">Sphingosinicella rhizophila</name>
    <dbReference type="NCBI Taxonomy" id="3050082"/>
    <lineage>
        <taxon>Bacteria</taxon>
        <taxon>Pseudomonadati</taxon>
        <taxon>Pseudomonadota</taxon>
        <taxon>Alphaproteobacteria</taxon>
        <taxon>Sphingomonadales</taxon>
        <taxon>Sphingosinicellaceae</taxon>
        <taxon>Sphingosinicella</taxon>
    </lineage>
</organism>
<protein>
    <submittedName>
        <fullName evidence="2">Uncharacterized protein</fullName>
    </submittedName>
</protein>
<dbReference type="Proteomes" id="UP001259572">
    <property type="component" value="Unassembled WGS sequence"/>
</dbReference>
<evidence type="ECO:0000313" key="3">
    <source>
        <dbReference type="Proteomes" id="UP001259572"/>
    </source>
</evidence>
<dbReference type="RefSeq" id="WP_315728745.1">
    <property type="nucleotide sequence ID" value="NZ_JAVUPU010000017.1"/>
</dbReference>